<dbReference type="Gene3D" id="1.20.1260.10">
    <property type="match status" value="1"/>
</dbReference>
<gene>
    <name evidence="1" type="ORF">BE08_01210</name>
</gene>
<dbReference type="EMBL" id="JELY01000210">
    <property type="protein sequence ID" value="KYF60006.1"/>
    <property type="molecule type" value="Genomic_DNA"/>
</dbReference>
<dbReference type="CDD" id="cd00657">
    <property type="entry name" value="Ferritin_like"/>
    <property type="match status" value="1"/>
</dbReference>
<accession>A0A150PWZ5</accession>
<protein>
    <recommendedName>
        <fullName evidence="3">Ferritin-like domain-containing protein</fullName>
    </recommendedName>
</protein>
<reference evidence="1 2" key="1">
    <citation type="submission" date="2014-02" db="EMBL/GenBank/DDBJ databases">
        <title>The small core and large imbalanced accessory genome model reveals a collaborative survival strategy of Sorangium cellulosum strains in nature.</title>
        <authorList>
            <person name="Han K."/>
            <person name="Peng R."/>
            <person name="Blom J."/>
            <person name="Li Y.-Z."/>
        </authorList>
    </citation>
    <scope>NUCLEOTIDE SEQUENCE [LARGE SCALE GENOMIC DNA]</scope>
    <source>
        <strain evidence="1 2">So0157-25</strain>
    </source>
</reference>
<name>A0A150PWZ5_SORCE</name>
<sequence length="156" mass="17395">MASVIGGEAAFCGSLTELIELNWSAVDALAAALARLSRPGDKSRLASFLKDHERHLEELAAMAHELGEPPADIAVRPRLKSRALTHGIVGDRAILEAMRHYEEDTCAVYERMLASREGLSDRARDVLRQSLAVERRHREWFSEQLDSRQGLLLLPL</sequence>
<dbReference type="AlphaFoldDB" id="A0A150PWZ5"/>
<evidence type="ECO:0000313" key="1">
    <source>
        <dbReference type="EMBL" id="KYF60006.1"/>
    </source>
</evidence>
<organism evidence="1 2">
    <name type="scientific">Sorangium cellulosum</name>
    <name type="common">Polyangium cellulosum</name>
    <dbReference type="NCBI Taxonomy" id="56"/>
    <lineage>
        <taxon>Bacteria</taxon>
        <taxon>Pseudomonadati</taxon>
        <taxon>Myxococcota</taxon>
        <taxon>Polyangia</taxon>
        <taxon>Polyangiales</taxon>
        <taxon>Polyangiaceae</taxon>
        <taxon>Sorangium</taxon>
    </lineage>
</organism>
<evidence type="ECO:0000313" key="2">
    <source>
        <dbReference type="Proteomes" id="UP000075420"/>
    </source>
</evidence>
<proteinExistence type="predicted"/>
<dbReference type="SUPFAM" id="SSF47240">
    <property type="entry name" value="Ferritin-like"/>
    <property type="match status" value="1"/>
</dbReference>
<comment type="caution">
    <text evidence="1">The sequence shown here is derived from an EMBL/GenBank/DDBJ whole genome shotgun (WGS) entry which is preliminary data.</text>
</comment>
<dbReference type="InterPro" id="IPR009078">
    <property type="entry name" value="Ferritin-like_SF"/>
</dbReference>
<evidence type="ECO:0008006" key="3">
    <source>
        <dbReference type="Google" id="ProtNLM"/>
    </source>
</evidence>
<dbReference type="InterPro" id="IPR012347">
    <property type="entry name" value="Ferritin-like"/>
</dbReference>
<dbReference type="Proteomes" id="UP000075420">
    <property type="component" value="Unassembled WGS sequence"/>
</dbReference>